<dbReference type="STRING" id="1325735.A0A428U2R0"/>
<feature type="region of interest" description="Disordered" evidence="1">
    <location>
        <begin position="166"/>
        <end position="187"/>
    </location>
</feature>
<gene>
    <name evidence="2" type="ORF">CEP52_004631</name>
</gene>
<evidence type="ECO:0000256" key="1">
    <source>
        <dbReference type="SAM" id="MobiDB-lite"/>
    </source>
</evidence>
<comment type="caution">
    <text evidence="2">The sequence shown here is derived from an EMBL/GenBank/DDBJ whole genome shotgun (WGS) entry which is preliminary data.</text>
</comment>
<evidence type="ECO:0000313" key="3">
    <source>
        <dbReference type="Proteomes" id="UP000287144"/>
    </source>
</evidence>
<feature type="compositionally biased region" description="Basic and acidic residues" evidence="1">
    <location>
        <begin position="168"/>
        <end position="179"/>
    </location>
</feature>
<evidence type="ECO:0000313" key="2">
    <source>
        <dbReference type="EMBL" id="RSM08567.1"/>
    </source>
</evidence>
<name>A0A428U2R0_9HYPO</name>
<keyword evidence="3" id="KW-1185">Reference proteome</keyword>
<organism evidence="2 3">
    <name type="scientific">Fusarium oligoseptatum</name>
    <dbReference type="NCBI Taxonomy" id="2604345"/>
    <lineage>
        <taxon>Eukaryota</taxon>
        <taxon>Fungi</taxon>
        <taxon>Dikarya</taxon>
        <taxon>Ascomycota</taxon>
        <taxon>Pezizomycotina</taxon>
        <taxon>Sordariomycetes</taxon>
        <taxon>Hypocreomycetidae</taxon>
        <taxon>Hypocreales</taxon>
        <taxon>Nectriaceae</taxon>
        <taxon>Fusarium</taxon>
        <taxon>Fusarium solani species complex</taxon>
    </lineage>
</organism>
<accession>A0A428U2R0</accession>
<proteinExistence type="predicted"/>
<dbReference type="EMBL" id="NKCK01000033">
    <property type="protein sequence ID" value="RSM08567.1"/>
    <property type="molecule type" value="Genomic_DNA"/>
</dbReference>
<protein>
    <submittedName>
        <fullName evidence="2">Uncharacterized protein</fullName>
    </submittedName>
</protein>
<dbReference type="Proteomes" id="UP000287144">
    <property type="component" value="Unassembled WGS sequence"/>
</dbReference>
<dbReference type="AlphaFoldDB" id="A0A428U2R0"/>
<sequence length="187" mass="21259">MAVRLASPFRGPLRVLYTRMRPVHQCRRFHERKADFVTLDANGSLETRKLHVITGDPHEAYVIVDQDVGFAMRSAIVKQTRSSLASDAEKIPLAFHHESRHFAHDLAPYPRIILEHDLPHQSPGNTSPATLWLWGATHSITLDGTTDGEFLTRKQRDDTKLQVAEFEEASRESHKRLEGAAELLKHK</sequence>
<reference evidence="2 3" key="1">
    <citation type="submission" date="2017-06" db="EMBL/GenBank/DDBJ databases">
        <title>Comparative genomic analysis of Ambrosia Fusariam Clade fungi.</title>
        <authorList>
            <person name="Stajich J.E."/>
            <person name="Carrillo J."/>
            <person name="Kijimoto T."/>
            <person name="Eskalen A."/>
            <person name="O'Donnell K."/>
            <person name="Kasson M."/>
        </authorList>
    </citation>
    <scope>NUCLEOTIDE SEQUENCE [LARGE SCALE GENOMIC DNA]</scope>
    <source>
        <strain evidence="2 3">NRRL62579</strain>
    </source>
</reference>